<dbReference type="STRING" id="1147741.A0A0R3RNH3"/>
<accession>A0A0R3RNH3</accession>
<feature type="domain" description="ATP-dependent RNA helicase Ski2/MTR4 C-terminal" evidence="1">
    <location>
        <begin position="1"/>
        <end position="40"/>
    </location>
</feature>
<dbReference type="InterPro" id="IPR012961">
    <property type="entry name" value="Ski2/MTR4_C"/>
</dbReference>
<dbReference type="Pfam" id="PF08148">
    <property type="entry name" value="DSHCT"/>
    <property type="match status" value="1"/>
</dbReference>
<reference evidence="3" key="1">
    <citation type="submission" date="2017-02" db="UniProtKB">
        <authorList>
            <consortium name="WormBaseParasite"/>
        </authorList>
    </citation>
    <scope>IDENTIFICATION</scope>
</reference>
<name>A0A0R3RNH3_9BILA</name>
<evidence type="ECO:0000313" key="3">
    <source>
        <dbReference type="WBParaSite" id="EEL_0000303301-mRNA-1"/>
    </source>
</evidence>
<organism evidence="2 3">
    <name type="scientific">Elaeophora elaphi</name>
    <dbReference type="NCBI Taxonomy" id="1147741"/>
    <lineage>
        <taxon>Eukaryota</taxon>
        <taxon>Metazoa</taxon>
        <taxon>Ecdysozoa</taxon>
        <taxon>Nematoda</taxon>
        <taxon>Chromadorea</taxon>
        <taxon>Rhabditida</taxon>
        <taxon>Spirurina</taxon>
        <taxon>Spiruromorpha</taxon>
        <taxon>Filarioidea</taxon>
        <taxon>Onchocercidae</taxon>
        <taxon>Elaeophora</taxon>
    </lineage>
</organism>
<dbReference type="AlphaFoldDB" id="A0A0R3RNH3"/>
<dbReference type="Proteomes" id="UP000050640">
    <property type="component" value="Unplaced"/>
</dbReference>
<protein>
    <submittedName>
        <fullName evidence="3">DSHCT domain-containing protein</fullName>
    </submittedName>
</protein>
<sequence>MRRLEELLREMVGASKAIGNGDLETRFEEARVLLKRDIVFTAVFLKCLFFIVAEERLDGLLMIMTYENSKVLYHSVSNLEKMKRNYLAMQDHTRDGGVITVLHTIQGAE</sequence>
<dbReference type="Gene3D" id="1.10.3380.30">
    <property type="match status" value="1"/>
</dbReference>
<keyword evidence="2" id="KW-1185">Reference proteome</keyword>
<proteinExistence type="predicted"/>
<dbReference type="WBParaSite" id="EEL_0000303301-mRNA-1">
    <property type="protein sequence ID" value="EEL_0000303301-mRNA-1"/>
    <property type="gene ID" value="EEL_0000303301"/>
</dbReference>
<evidence type="ECO:0000313" key="2">
    <source>
        <dbReference type="Proteomes" id="UP000050640"/>
    </source>
</evidence>
<evidence type="ECO:0000259" key="1">
    <source>
        <dbReference type="Pfam" id="PF08148"/>
    </source>
</evidence>